<reference evidence="1 2" key="1">
    <citation type="submission" date="2016-07" db="EMBL/GenBank/DDBJ databases">
        <title>Pervasive Adenine N6-methylation of Active Genes in Fungi.</title>
        <authorList>
            <consortium name="DOE Joint Genome Institute"/>
            <person name="Mondo S.J."/>
            <person name="Dannebaum R.O."/>
            <person name="Kuo R.C."/>
            <person name="Labutti K."/>
            <person name="Haridas S."/>
            <person name="Kuo A."/>
            <person name="Salamov A."/>
            <person name="Ahrendt S.R."/>
            <person name="Lipzen A."/>
            <person name="Sullivan W."/>
            <person name="Andreopoulos W.B."/>
            <person name="Clum A."/>
            <person name="Lindquist E."/>
            <person name="Daum C."/>
            <person name="Ramamoorthy G.K."/>
            <person name="Gryganskyi A."/>
            <person name="Culley D."/>
            <person name="Magnuson J.K."/>
            <person name="James T.Y."/>
            <person name="O'Malley M.A."/>
            <person name="Stajich J.E."/>
            <person name="Spatafora J.W."/>
            <person name="Visel A."/>
            <person name="Grigoriev I.V."/>
        </authorList>
    </citation>
    <scope>NUCLEOTIDE SEQUENCE [LARGE SCALE GENOMIC DNA]</scope>
    <source>
        <strain evidence="1 2">NRRL 3301</strain>
    </source>
</reference>
<protein>
    <submittedName>
        <fullName evidence="1">Uncharacterized protein</fullName>
    </submittedName>
</protein>
<proteinExistence type="predicted"/>
<organism evidence="1 2">
    <name type="scientific">Hesseltinella vesiculosa</name>
    <dbReference type="NCBI Taxonomy" id="101127"/>
    <lineage>
        <taxon>Eukaryota</taxon>
        <taxon>Fungi</taxon>
        <taxon>Fungi incertae sedis</taxon>
        <taxon>Mucoromycota</taxon>
        <taxon>Mucoromycotina</taxon>
        <taxon>Mucoromycetes</taxon>
        <taxon>Mucorales</taxon>
        <taxon>Cunninghamellaceae</taxon>
        <taxon>Hesseltinella</taxon>
    </lineage>
</organism>
<comment type="caution">
    <text evidence="1">The sequence shown here is derived from an EMBL/GenBank/DDBJ whole genome shotgun (WGS) entry which is preliminary data.</text>
</comment>
<keyword evidence="2" id="KW-1185">Reference proteome</keyword>
<accession>A0A1X2GGP4</accession>
<dbReference type="OrthoDB" id="2344405at2759"/>
<dbReference type="EMBL" id="MCGT01000016">
    <property type="protein sequence ID" value="ORX53229.1"/>
    <property type="molecule type" value="Genomic_DNA"/>
</dbReference>
<evidence type="ECO:0000313" key="2">
    <source>
        <dbReference type="Proteomes" id="UP000242146"/>
    </source>
</evidence>
<name>A0A1X2GGP4_9FUNG</name>
<dbReference type="Proteomes" id="UP000242146">
    <property type="component" value="Unassembled WGS sequence"/>
</dbReference>
<dbReference type="AlphaFoldDB" id="A0A1X2GGP4"/>
<sequence length="332" mass="36853">MSSPNSALTQCTCSASVLTGGYTADVWKEITKEVKRRMFSSTGVALPVVSDLLEEYKIGTGDRCDFCKQTGKSNFQGHKSTLLDAYAFRRARSEHLVFRFSVACRAMSTAMPSIIRLSEGVFVAQHAQPISSPDSRQLAAIDFTSPSADYSVFGNQDPSTIYTFDTADINTWFLPSPAATPSTTFIPYSYTIGARYTSMKSQRDLIVRGALPFWCQALILSACNQADPPIQPNEPRHGFIPFAPDVALTFRFMDPEVDGTNEPTFLLWYERLAMEDVNHELYDIANDETVPGWQEARKKLFGQFLICNLDPQTSDALISLGNQWASQQGISL</sequence>
<gene>
    <name evidence="1" type="ORF">DM01DRAFT_1336408</name>
</gene>
<evidence type="ECO:0000313" key="1">
    <source>
        <dbReference type="EMBL" id="ORX53229.1"/>
    </source>
</evidence>